<evidence type="ECO:0000256" key="5">
    <source>
        <dbReference type="RuleBase" id="RU003629"/>
    </source>
</evidence>
<protein>
    <recommendedName>
        <fullName evidence="4">Small ribosomal subunit protein uS11c</fullName>
    </recommendedName>
</protein>
<evidence type="ECO:0000256" key="1">
    <source>
        <dbReference type="ARBA" id="ARBA00006194"/>
    </source>
</evidence>
<dbReference type="PANTHER" id="PTHR11759">
    <property type="entry name" value="40S RIBOSOMAL PROTEIN S14/30S RIBOSOMAL PROTEIN S11"/>
    <property type="match status" value="1"/>
</dbReference>
<keyword evidence="6" id="KW-0150">Chloroplast</keyword>
<dbReference type="GO" id="GO:0003735">
    <property type="term" value="F:structural constituent of ribosome"/>
    <property type="evidence" value="ECO:0007669"/>
    <property type="project" value="InterPro"/>
</dbReference>
<evidence type="ECO:0000256" key="3">
    <source>
        <dbReference type="ARBA" id="ARBA00023274"/>
    </source>
</evidence>
<comment type="subcellular location">
    <subcellularLocation>
        <location evidence="4">Plastid</location>
        <location evidence="4">Chloroplast</location>
    </subcellularLocation>
</comment>
<dbReference type="NCBIfam" id="NF003698">
    <property type="entry name" value="PRK05309.1"/>
    <property type="match status" value="1"/>
</dbReference>
<reference evidence="6" key="1">
    <citation type="journal article" date="2019" name="Mol. Phylogenet. Evol.">
        <title>Plastid phylogenomic insights into the evolution of Caryophyllales.</title>
        <authorList>
            <person name="Yao G."/>
            <person name="Jin J.J."/>
            <person name="Li H.T."/>
            <person name="Yang J.B."/>
            <person name="Shiva Mandala V."/>
            <person name="Croley M."/>
            <person name="Mostow R."/>
            <person name="Douglas N.A."/>
            <person name="Chase M.W."/>
            <person name="Christenhusz M.J."/>
            <person name="Soltis D.E."/>
            <person name="Soltis P.S."/>
            <person name="Smith S.A."/>
            <person name="Brockington S.F."/>
            <person name="Moore M.J."/>
            <person name="Yi T.S."/>
            <person name="Li D.Z."/>
        </authorList>
    </citation>
    <scope>NUCLEOTIDE SEQUENCE</scope>
</reference>
<dbReference type="HAMAP" id="MF_01310">
    <property type="entry name" value="Ribosomal_uS11"/>
    <property type="match status" value="1"/>
</dbReference>
<keyword evidence="4" id="KW-0699">rRNA-binding</keyword>
<dbReference type="GO" id="GO:0019843">
    <property type="term" value="F:rRNA binding"/>
    <property type="evidence" value="ECO:0007669"/>
    <property type="project" value="UniProtKB-UniRule"/>
</dbReference>
<proteinExistence type="inferred from homology"/>
<keyword evidence="3 4" id="KW-0687">Ribonucleoprotein</keyword>
<evidence type="ECO:0000313" key="6">
    <source>
        <dbReference type="EMBL" id="QBE88749.1"/>
    </source>
</evidence>
<accession>A0A411L8V1</accession>
<dbReference type="GO" id="GO:1990904">
    <property type="term" value="C:ribonucleoprotein complex"/>
    <property type="evidence" value="ECO:0007669"/>
    <property type="project" value="UniProtKB-KW"/>
</dbReference>
<dbReference type="Gene3D" id="3.30.420.80">
    <property type="entry name" value="Ribosomal protein S11"/>
    <property type="match status" value="1"/>
</dbReference>
<evidence type="ECO:0000256" key="2">
    <source>
        <dbReference type="ARBA" id="ARBA00022980"/>
    </source>
</evidence>
<keyword evidence="6" id="KW-0934">Plastid</keyword>
<dbReference type="InterPro" id="IPR001971">
    <property type="entry name" value="Ribosomal_uS11"/>
</dbReference>
<dbReference type="InterPro" id="IPR036967">
    <property type="entry name" value="Ribosomal_uS11_sf"/>
</dbReference>
<dbReference type="Pfam" id="PF00411">
    <property type="entry name" value="Ribosomal_S11"/>
    <property type="match status" value="1"/>
</dbReference>
<dbReference type="EMBL" id="MH286348">
    <property type="protein sequence ID" value="QBE88749.1"/>
    <property type="molecule type" value="Genomic_DNA"/>
</dbReference>
<dbReference type="AlphaFoldDB" id="A0A411L8V1"/>
<dbReference type="InterPro" id="IPR018102">
    <property type="entry name" value="Ribosomal_uS11_CS"/>
</dbReference>
<comment type="subunit">
    <text evidence="4">Part of the 30S ribosomal subunit.</text>
</comment>
<dbReference type="GO" id="GO:0009507">
    <property type="term" value="C:chloroplast"/>
    <property type="evidence" value="ECO:0007669"/>
    <property type="project" value="UniProtKB-SubCell"/>
</dbReference>
<organism evidence="6">
    <name type="scientific">Hypertelis spergulacea</name>
    <dbReference type="NCBI Taxonomy" id="764270"/>
    <lineage>
        <taxon>Eukaryota</taxon>
        <taxon>Viridiplantae</taxon>
        <taxon>Streptophyta</taxon>
        <taxon>Embryophyta</taxon>
        <taxon>Tracheophyta</taxon>
        <taxon>Spermatophyta</taxon>
        <taxon>Magnoliopsida</taxon>
        <taxon>eudicotyledons</taxon>
        <taxon>Gunneridae</taxon>
        <taxon>Pentapetalae</taxon>
        <taxon>Caryophyllales</taxon>
        <taxon>Molluginaceae</taxon>
        <taxon>Hypertelis</taxon>
    </lineage>
</organism>
<dbReference type="PROSITE" id="PS00054">
    <property type="entry name" value="RIBOSOMAL_S11"/>
    <property type="match status" value="1"/>
</dbReference>
<keyword evidence="4" id="KW-0694">RNA-binding</keyword>
<sequence>MAKKRVRRITTRIKRRVSPLVRRYRSFRLRRKRSAPLPKGLIHVQAGFNNTIVTVTDVQGRTVWWASAGTCGFKSKKRGTPFAGQTVAESVLHPLLEEGMKRADLMLKGFGRGRAGALRAIRYSGIRLDFVRDVTPLPHNGCRAPKQRRIERKNTNKKKK</sequence>
<name>A0A411L8V1_9CARY</name>
<dbReference type="SUPFAM" id="SSF53137">
    <property type="entry name" value="Translational machinery components"/>
    <property type="match status" value="1"/>
</dbReference>
<gene>
    <name evidence="4 6" type="primary">rps11</name>
</gene>
<dbReference type="GO" id="GO:0005840">
    <property type="term" value="C:ribosome"/>
    <property type="evidence" value="ECO:0007669"/>
    <property type="project" value="UniProtKB-KW"/>
</dbReference>
<keyword evidence="2 4" id="KW-0689">Ribosomal protein</keyword>
<dbReference type="GO" id="GO:0006412">
    <property type="term" value="P:translation"/>
    <property type="evidence" value="ECO:0007669"/>
    <property type="project" value="UniProtKB-UniRule"/>
</dbReference>
<evidence type="ECO:0000256" key="4">
    <source>
        <dbReference type="HAMAP-Rule" id="MF_01310"/>
    </source>
</evidence>
<geneLocation type="chloroplast" evidence="6"/>
<comment type="similarity">
    <text evidence="1 4 5">Belongs to the universal ribosomal protein uS11 family.</text>
</comment>